<sequence>MVDTRAPGQLDSGQSDSGQLDSGQSDSEDNPTEVGNRTVDNTTRSGTSCPDFNDDNTYLHHTTYSAQLYWICQQVPTTNPTQKLDVMRCPQQPRDRNEPNTLSFCSKDGATCKSLSHCATSSSFDLGHFPGIPQTSSHWTTWWHRTKDSSIAKN</sequence>
<feature type="compositionally biased region" description="Low complexity" evidence="1">
    <location>
        <begin position="8"/>
        <end position="25"/>
    </location>
</feature>
<feature type="compositionally biased region" description="Polar residues" evidence="1">
    <location>
        <begin position="33"/>
        <end position="53"/>
    </location>
</feature>
<evidence type="ECO:0000313" key="2">
    <source>
        <dbReference type="Proteomes" id="UP000887572"/>
    </source>
</evidence>
<accession>A0A914H6M1</accession>
<dbReference type="AlphaFoldDB" id="A0A914H6M1"/>
<proteinExistence type="predicted"/>
<evidence type="ECO:0000313" key="3">
    <source>
        <dbReference type="WBParaSite" id="Gr19_v10_g14497.t1"/>
    </source>
</evidence>
<dbReference type="Proteomes" id="UP000887572">
    <property type="component" value="Unplaced"/>
</dbReference>
<dbReference type="WBParaSite" id="Gr19_v10_g14497.t1">
    <property type="protein sequence ID" value="Gr19_v10_g14497.t1"/>
    <property type="gene ID" value="Gr19_v10_g14497"/>
</dbReference>
<name>A0A914H6M1_GLORO</name>
<protein>
    <submittedName>
        <fullName evidence="3">Uncharacterized protein</fullName>
    </submittedName>
</protein>
<keyword evidence="2" id="KW-1185">Reference proteome</keyword>
<organism evidence="2 3">
    <name type="scientific">Globodera rostochiensis</name>
    <name type="common">Golden nematode worm</name>
    <name type="synonym">Heterodera rostochiensis</name>
    <dbReference type="NCBI Taxonomy" id="31243"/>
    <lineage>
        <taxon>Eukaryota</taxon>
        <taxon>Metazoa</taxon>
        <taxon>Ecdysozoa</taxon>
        <taxon>Nematoda</taxon>
        <taxon>Chromadorea</taxon>
        <taxon>Rhabditida</taxon>
        <taxon>Tylenchina</taxon>
        <taxon>Tylenchomorpha</taxon>
        <taxon>Tylenchoidea</taxon>
        <taxon>Heteroderidae</taxon>
        <taxon>Heteroderinae</taxon>
        <taxon>Globodera</taxon>
    </lineage>
</organism>
<feature type="region of interest" description="Disordered" evidence="1">
    <location>
        <begin position="1"/>
        <end position="53"/>
    </location>
</feature>
<reference evidence="3" key="1">
    <citation type="submission" date="2022-11" db="UniProtKB">
        <authorList>
            <consortium name="WormBaseParasite"/>
        </authorList>
    </citation>
    <scope>IDENTIFICATION</scope>
</reference>
<evidence type="ECO:0000256" key="1">
    <source>
        <dbReference type="SAM" id="MobiDB-lite"/>
    </source>
</evidence>